<dbReference type="InterPro" id="IPR003346">
    <property type="entry name" value="Transposase_20"/>
</dbReference>
<dbReference type="GO" id="GO:0004803">
    <property type="term" value="F:transposase activity"/>
    <property type="evidence" value="ECO:0007669"/>
    <property type="project" value="InterPro"/>
</dbReference>
<dbReference type="PANTHER" id="PTHR33055">
    <property type="entry name" value="TRANSPOSASE FOR INSERTION SEQUENCE ELEMENT IS1111A"/>
    <property type="match status" value="1"/>
</dbReference>
<accession>A0A5C6DFH2</accession>
<organism evidence="4 5">
    <name type="scientific">Novipirellula artificiosorum</name>
    <dbReference type="NCBI Taxonomy" id="2528016"/>
    <lineage>
        <taxon>Bacteria</taxon>
        <taxon>Pseudomonadati</taxon>
        <taxon>Planctomycetota</taxon>
        <taxon>Planctomycetia</taxon>
        <taxon>Pirellulales</taxon>
        <taxon>Pirellulaceae</taxon>
        <taxon>Novipirellula</taxon>
    </lineage>
</organism>
<feature type="domain" description="Transposase IS110-like N-terminal" evidence="2">
    <location>
        <begin position="47"/>
        <end position="205"/>
    </location>
</feature>
<protein>
    <submittedName>
        <fullName evidence="4">Transposase IS116/IS110/IS902 family protein</fullName>
    </submittedName>
</protein>
<dbReference type="EMBL" id="SJPV01000009">
    <property type="protein sequence ID" value="TWU33876.1"/>
    <property type="molecule type" value="Genomic_DNA"/>
</dbReference>
<feature type="compositionally biased region" description="Basic residues" evidence="1">
    <location>
        <begin position="7"/>
        <end position="24"/>
    </location>
</feature>
<proteinExistence type="predicted"/>
<dbReference type="GO" id="GO:0003677">
    <property type="term" value="F:DNA binding"/>
    <property type="evidence" value="ECO:0007669"/>
    <property type="project" value="InterPro"/>
</dbReference>
<comment type="caution">
    <text evidence="4">The sequence shown here is derived from an EMBL/GenBank/DDBJ whole genome shotgun (WGS) entry which is preliminary data.</text>
</comment>
<dbReference type="Pfam" id="PF02371">
    <property type="entry name" value="Transposase_20"/>
    <property type="match status" value="1"/>
</dbReference>
<dbReference type="InterPro" id="IPR002525">
    <property type="entry name" value="Transp_IS110-like_N"/>
</dbReference>
<evidence type="ECO:0000259" key="3">
    <source>
        <dbReference type="Pfam" id="PF02371"/>
    </source>
</evidence>
<dbReference type="PANTHER" id="PTHR33055:SF17">
    <property type="entry name" value="THIRD ORF IN TRANSPOSON ISC1491"/>
    <property type="match status" value="1"/>
</dbReference>
<dbReference type="GO" id="GO:0006313">
    <property type="term" value="P:DNA transposition"/>
    <property type="evidence" value="ECO:0007669"/>
    <property type="project" value="InterPro"/>
</dbReference>
<reference evidence="4 5" key="1">
    <citation type="submission" date="2019-02" db="EMBL/GenBank/DDBJ databases">
        <title>Deep-cultivation of Planctomycetes and their phenomic and genomic characterization uncovers novel biology.</title>
        <authorList>
            <person name="Wiegand S."/>
            <person name="Jogler M."/>
            <person name="Boedeker C."/>
            <person name="Pinto D."/>
            <person name="Vollmers J."/>
            <person name="Rivas-Marin E."/>
            <person name="Kohn T."/>
            <person name="Peeters S.H."/>
            <person name="Heuer A."/>
            <person name="Rast P."/>
            <person name="Oberbeckmann S."/>
            <person name="Bunk B."/>
            <person name="Jeske O."/>
            <person name="Meyerdierks A."/>
            <person name="Storesund J.E."/>
            <person name="Kallscheuer N."/>
            <person name="Luecker S."/>
            <person name="Lage O.M."/>
            <person name="Pohl T."/>
            <person name="Merkel B.J."/>
            <person name="Hornburger P."/>
            <person name="Mueller R.-W."/>
            <person name="Bruemmer F."/>
            <person name="Labrenz M."/>
            <person name="Spormann A.M."/>
            <person name="Op Den Camp H."/>
            <person name="Overmann J."/>
            <person name="Amann R."/>
            <person name="Jetten M.S.M."/>
            <person name="Mascher T."/>
            <person name="Medema M.H."/>
            <person name="Devos D.P."/>
            <person name="Kaster A.-K."/>
            <person name="Ovreas L."/>
            <person name="Rohde M."/>
            <person name="Galperin M.Y."/>
            <person name="Jogler C."/>
        </authorList>
    </citation>
    <scope>NUCLEOTIDE SEQUENCE [LARGE SCALE GENOMIC DNA]</scope>
    <source>
        <strain evidence="4 5">Poly41</strain>
    </source>
</reference>
<dbReference type="Proteomes" id="UP000319143">
    <property type="component" value="Unassembled WGS sequence"/>
</dbReference>
<feature type="region of interest" description="Disordered" evidence="1">
    <location>
        <begin position="1"/>
        <end position="25"/>
    </location>
</feature>
<feature type="domain" description="Transposase IS116/IS110/IS902 C-terminal" evidence="3">
    <location>
        <begin position="314"/>
        <end position="387"/>
    </location>
</feature>
<evidence type="ECO:0000259" key="2">
    <source>
        <dbReference type="Pfam" id="PF01548"/>
    </source>
</evidence>
<evidence type="ECO:0000313" key="5">
    <source>
        <dbReference type="Proteomes" id="UP000319143"/>
    </source>
</evidence>
<keyword evidence="5" id="KW-1185">Reference proteome</keyword>
<gene>
    <name evidence="4" type="ORF">Poly41_48760</name>
</gene>
<evidence type="ECO:0000313" key="4">
    <source>
        <dbReference type="EMBL" id="TWU33876.1"/>
    </source>
</evidence>
<dbReference type="Pfam" id="PF01548">
    <property type="entry name" value="DEDD_Tnp_IS110"/>
    <property type="match status" value="1"/>
</dbReference>
<sequence>MAGKLTGSRRRRPSKRRSKNRVHLQKPSGLIGPRVAKVGGDRFAIVCIDPAKHRSEWMMADYFGKLLIAPQTLEHQSGHFKAAIAQIQQSQKQNDIRDLIVVVERTGNYHLAPKHAFSSAGFETRVVHPFATKQYRMPADPGNKTDETDLHAQHRAAVAGFGLCERELQSPYRELQLRVRHRRNLVEKASSLACQVREHLHLSMPGYSVLFDRLLEHRIAMGIGRCCESPAKIVKLGQTGICKRLRKQGIRCQQRTIDKVLAWASQEKNQMVKDGAVHHAIWTDLEELFRQIQRQITSIERVLAGELVQTPYVRLMSIPGINVVSAADLAGEMGPIDAYANANAITGRSGLFPCRHQSDQTDTSGPIIRQANRRLRCALMRIADNLACHCAHYRGLAEQDLARGVAVRASRVKTTKKFTRLAFACLAGDQPMRHPAFRAPDSILEKLREFHRLHETPLDQVLADLSKAVEQLPEYAKGHEAKVVAEVLRQKASRKRREVGLGELLTAVLARLGINDNEIDKTNTIKSGDRP</sequence>
<dbReference type="AlphaFoldDB" id="A0A5C6DFH2"/>
<evidence type="ECO:0000256" key="1">
    <source>
        <dbReference type="SAM" id="MobiDB-lite"/>
    </source>
</evidence>
<name>A0A5C6DFH2_9BACT</name>
<dbReference type="InterPro" id="IPR047650">
    <property type="entry name" value="Transpos_IS110"/>
</dbReference>